<organism evidence="1 2">
    <name type="scientific">Neisseria meningitidis</name>
    <dbReference type="NCBI Taxonomy" id="487"/>
    <lineage>
        <taxon>Bacteria</taxon>
        <taxon>Pseudomonadati</taxon>
        <taxon>Pseudomonadota</taxon>
        <taxon>Betaproteobacteria</taxon>
        <taxon>Neisseriales</taxon>
        <taxon>Neisseriaceae</taxon>
        <taxon>Neisseria</taxon>
    </lineage>
</organism>
<accession>A0A425B227</accession>
<dbReference type="CDD" id="cd22214">
    <property type="entry name" value="AcrIIC2"/>
    <property type="match status" value="1"/>
</dbReference>
<sequence>MSKNNIFKKYPPIIHGEARGENDEFVVHTRYPRFLARKSFDDNFTGEIPAKPIDGELGQIGEPLRLAYDSRIGLWLSDFIMLDKNKPENMEEWLEQLKAACDRIAADDLMLNEDAADLGDFDD</sequence>
<gene>
    <name evidence="1" type="ORF">COH52_07490</name>
</gene>
<evidence type="ECO:0000313" key="2">
    <source>
        <dbReference type="Proteomes" id="UP000283666"/>
    </source>
</evidence>
<reference evidence="1 2" key="1">
    <citation type="submission" date="2017-09" db="EMBL/GenBank/DDBJ databases">
        <title>Phenotypic and genotypic characterization of Colombian isolates of Neisseria meningitidis recovered from invasive disease.</title>
        <authorList>
            <person name="Duarte C."/>
            <person name="Gabastou J.M."/>
            <person name="Moreno J."/>
        </authorList>
    </citation>
    <scope>NUCLEOTIDE SEQUENCE [LARGE SCALE GENOMIC DNA]</scope>
    <source>
        <strain evidence="1 2">INS-Nm1012</strain>
    </source>
</reference>
<name>A0A425B227_NEIME</name>
<protein>
    <submittedName>
        <fullName evidence="1">Uncharacterized protein</fullName>
    </submittedName>
</protein>
<comment type="caution">
    <text evidence="1">The sequence shown here is derived from an EMBL/GenBank/DDBJ whole genome shotgun (WGS) entry which is preliminary data.</text>
</comment>
<dbReference type="AlphaFoldDB" id="A0A425B227"/>
<dbReference type="EMBL" id="NWZY01000019">
    <property type="protein sequence ID" value="RQK77894.1"/>
    <property type="molecule type" value="Genomic_DNA"/>
</dbReference>
<dbReference type="RefSeq" id="WP_061384810.1">
    <property type="nucleotide sequence ID" value="NZ_CP012394.1"/>
</dbReference>
<evidence type="ECO:0000313" key="1">
    <source>
        <dbReference type="EMBL" id="RQK77894.1"/>
    </source>
</evidence>
<proteinExistence type="predicted"/>
<dbReference type="Proteomes" id="UP000283666">
    <property type="component" value="Unassembled WGS sequence"/>
</dbReference>